<dbReference type="Proteomes" id="UP000248857">
    <property type="component" value="Unassembled WGS sequence"/>
</dbReference>
<protein>
    <submittedName>
        <fullName evidence="1">Uncharacterized protein</fullName>
    </submittedName>
</protein>
<name>A0A2W1JGQ9_9CYAN</name>
<organism evidence="1 2">
    <name type="scientific">Acaryochloris thomasi RCC1774</name>
    <dbReference type="NCBI Taxonomy" id="1764569"/>
    <lineage>
        <taxon>Bacteria</taxon>
        <taxon>Bacillati</taxon>
        <taxon>Cyanobacteriota</taxon>
        <taxon>Cyanophyceae</taxon>
        <taxon>Acaryochloridales</taxon>
        <taxon>Acaryochloridaceae</taxon>
        <taxon>Acaryochloris</taxon>
        <taxon>Acaryochloris thomasi</taxon>
    </lineage>
</organism>
<dbReference type="EMBL" id="PQWO01000009">
    <property type="protein sequence ID" value="PZD72576.1"/>
    <property type="molecule type" value="Genomic_DNA"/>
</dbReference>
<dbReference type="OrthoDB" id="573792at2"/>
<comment type="caution">
    <text evidence="1">The sequence shown here is derived from an EMBL/GenBank/DDBJ whole genome shotgun (WGS) entry which is preliminary data.</text>
</comment>
<dbReference type="AlphaFoldDB" id="A0A2W1JGQ9"/>
<accession>A0A2W1JGQ9</accession>
<dbReference type="RefSeq" id="WP_110986858.1">
    <property type="nucleotide sequence ID" value="NZ_CAWNWM010000009.1"/>
</dbReference>
<evidence type="ECO:0000313" key="2">
    <source>
        <dbReference type="Proteomes" id="UP000248857"/>
    </source>
</evidence>
<gene>
    <name evidence="1" type="ORF">C1752_03411</name>
</gene>
<reference evidence="1 2" key="1">
    <citation type="journal article" date="2018" name="Sci. Rep.">
        <title>A novel species of the marine cyanobacterium Acaryochloris with a unique pigment content and lifestyle.</title>
        <authorList>
            <person name="Partensky F."/>
            <person name="Six C."/>
            <person name="Ratin M."/>
            <person name="Garczarek L."/>
            <person name="Vaulot D."/>
            <person name="Probert I."/>
            <person name="Calteau A."/>
            <person name="Gourvil P."/>
            <person name="Marie D."/>
            <person name="Grebert T."/>
            <person name="Bouchier C."/>
            <person name="Le Panse S."/>
            <person name="Gachenot M."/>
            <person name="Rodriguez F."/>
            <person name="Garrido J.L."/>
        </authorList>
    </citation>
    <scope>NUCLEOTIDE SEQUENCE [LARGE SCALE GENOMIC DNA]</scope>
    <source>
        <strain evidence="1 2">RCC1774</strain>
    </source>
</reference>
<keyword evidence="2" id="KW-1185">Reference proteome</keyword>
<evidence type="ECO:0000313" key="1">
    <source>
        <dbReference type="EMBL" id="PZD72576.1"/>
    </source>
</evidence>
<proteinExistence type="predicted"/>
<sequence>MSLSPKTVYDNLQQLEKVDRVKSATYRQMAQEILADLSVSQKWREAIAERLNSANRTLGLQMANENDSY</sequence>